<reference evidence="3 4" key="1">
    <citation type="submission" date="2020-06" db="EMBL/GenBank/DDBJ databases">
        <title>Nonomuraea sp. SMC257, a novel actinomycete isolated from soil.</title>
        <authorList>
            <person name="Chanama M."/>
        </authorList>
    </citation>
    <scope>NUCLEOTIDE SEQUENCE [LARGE SCALE GENOMIC DNA]</scope>
    <source>
        <strain evidence="3 4">SMC257</strain>
    </source>
</reference>
<accession>A0A7Y6I6P3</accession>
<evidence type="ECO:0000256" key="1">
    <source>
        <dbReference type="SAM" id="MobiDB-lite"/>
    </source>
</evidence>
<evidence type="ECO:0000259" key="2">
    <source>
        <dbReference type="Pfam" id="PF13468"/>
    </source>
</evidence>
<name>A0A7Y6I6P3_9ACTN</name>
<proteinExistence type="predicted"/>
<dbReference type="Gene3D" id="3.10.180.10">
    <property type="entry name" value="2,3-Dihydroxybiphenyl 1,2-Dioxygenase, domain 1"/>
    <property type="match status" value="1"/>
</dbReference>
<feature type="region of interest" description="Disordered" evidence="1">
    <location>
        <begin position="189"/>
        <end position="211"/>
    </location>
</feature>
<protein>
    <submittedName>
        <fullName evidence="3">VOC family protein</fullName>
    </submittedName>
</protein>
<dbReference type="InterPro" id="IPR025870">
    <property type="entry name" value="Glyoxalase-like_dom"/>
</dbReference>
<dbReference type="Proteomes" id="UP000586042">
    <property type="component" value="Unassembled WGS sequence"/>
</dbReference>
<evidence type="ECO:0000313" key="3">
    <source>
        <dbReference type="EMBL" id="NUW32667.1"/>
    </source>
</evidence>
<sequence>MTKMTRLELDHLVYAVPDLLAGVEEFAGRTGVRPVPGGSHPGGTANYLVGFGPGAYLEIIGPDPEAGPDARPRAFGLETLTTPRLAAWAVRGSDLGTRVRRARERGYDPGEVAPLSRIRPDGVRLDWVLTRRADPAEVRLVPFLIDWGRTPHPAASGLPRLGLASFAASHPDPESVRKDLAAVEAELEVTEGPEPALRAHLDTPHGPVTLS</sequence>
<dbReference type="Pfam" id="PF13468">
    <property type="entry name" value="Glyoxalase_3"/>
    <property type="match status" value="1"/>
</dbReference>
<comment type="caution">
    <text evidence="3">The sequence shown here is derived from an EMBL/GenBank/DDBJ whole genome shotgun (WGS) entry which is preliminary data.</text>
</comment>
<dbReference type="EMBL" id="JABWGN010000005">
    <property type="protein sequence ID" value="NUW32667.1"/>
    <property type="molecule type" value="Genomic_DNA"/>
</dbReference>
<dbReference type="AlphaFoldDB" id="A0A7Y6I6P3"/>
<dbReference type="PANTHER" id="PTHR40265:SF1">
    <property type="entry name" value="GLYOXALASE-LIKE DOMAIN-CONTAINING PROTEIN"/>
    <property type="match status" value="1"/>
</dbReference>
<dbReference type="InterPro" id="IPR029068">
    <property type="entry name" value="Glyas_Bleomycin-R_OHBP_Dase"/>
</dbReference>
<dbReference type="SUPFAM" id="SSF54593">
    <property type="entry name" value="Glyoxalase/Bleomycin resistance protein/Dihydroxybiphenyl dioxygenase"/>
    <property type="match status" value="1"/>
</dbReference>
<keyword evidence="4" id="KW-1185">Reference proteome</keyword>
<dbReference type="PANTHER" id="PTHR40265">
    <property type="entry name" value="BLL2707 PROTEIN"/>
    <property type="match status" value="1"/>
</dbReference>
<evidence type="ECO:0000313" key="4">
    <source>
        <dbReference type="Proteomes" id="UP000586042"/>
    </source>
</evidence>
<gene>
    <name evidence="3" type="ORF">HTZ77_14670</name>
</gene>
<organism evidence="3 4">
    <name type="scientific">Nonomuraea montanisoli</name>
    <dbReference type="NCBI Taxonomy" id="2741721"/>
    <lineage>
        <taxon>Bacteria</taxon>
        <taxon>Bacillati</taxon>
        <taxon>Actinomycetota</taxon>
        <taxon>Actinomycetes</taxon>
        <taxon>Streptosporangiales</taxon>
        <taxon>Streptosporangiaceae</taxon>
        <taxon>Nonomuraea</taxon>
    </lineage>
</organism>
<feature type="domain" description="Glyoxalase-like" evidence="2">
    <location>
        <begin position="9"/>
        <end position="182"/>
    </location>
</feature>